<reference evidence="3" key="1">
    <citation type="submission" date="2016-10" db="EMBL/GenBank/DDBJ databases">
        <authorList>
            <person name="Varghese N."/>
            <person name="Submissions S."/>
        </authorList>
    </citation>
    <scope>NUCLEOTIDE SEQUENCE [LARGE SCALE GENOMIC DNA]</scope>
    <source>
        <strain evidence="3">DSM 45237</strain>
    </source>
</reference>
<dbReference type="RefSeq" id="WP_069108836.1">
    <property type="nucleotide sequence ID" value="NZ_FNUC01000004.1"/>
</dbReference>
<evidence type="ECO:0000313" key="2">
    <source>
        <dbReference type="EMBL" id="SEF16496.1"/>
    </source>
</evidence>
<dbReference type="OrthoDB" id="4338357at2"/>
<protein>
    <submittedName>
        <fullName evidence="2">Uncharacterized protein</fullName>
    </submittedName>
</protein>
<feature type="transmembrane region" description="Helical" evidence="1">
    <location>
        <begin position="61"/>
        <end position="82"/>
    </location>
</feature>
<gene>
    <name evidence="2" type="ORF">SAMN04488561_5403</name>
</gene>
<accession>A0A1H5PRV3</accession>
<name>A0A1H5PRV3_9ACTN</name>
<evidence type="ECO:0000313" key="3">
    <source>
        <dbReference type="Proteomes" id="UP000181980"/>
    </source>
</evidence>
<sequence>MTDLVSGAAFFALLERCERRIAQVRRRRLGVRLLRSAVAVLALAALATAGSTWVADPEPGRAVWLVASAGAALVALATWIFAERPAARRLSADQHQVIEDVNRLREVLAHFARREGWDDDRIRSVRRRLSAFPLRSGRGSEAA</sequence>
<keyword evidence="1" id="KW-0472">Membrane</keyword>
<keyword evidence="3" id="KW-1185">Reference proteome</keyword>
<evidence type="ECO:0000256" key="1">
    <source>
        <dbReference type="SAM" id="Phobius"/>
    </source>
</evidence>
<feature type="transmembrane region" description="Helical" evidence="1">
    <location>
        <begin position="33"/>
        <end position="55"/>
    </location>
</feature>
<keyword evidence="1" id="KW-0812">Transmembrane</keyword>
<dbReference type="STRING" id="561176.SAMN04488561_5403"/>
<dbReference type="EMBL" id="FNUC01000004">
    <property type="protein sequence ID" value="SEF16496.1"/>
    <property type="molecule type" value="Genomic_DNA"/>
</dbReference>
<organism evidence="2 3">
    <name type="scientific">Jiangella alba</name>
    <dbReference type="NCBI Taxonomy" id="561176"/>
    <lineage>
        <taxon>Bacteria</taxon>
        <taxon>Bacillati</taxon>
        <taxon>Actinomycetota</taxon>
        <taxon>Actinomycetes</taxon>
        <taxon>Jiangellales</taxon>
        <taxon>Jiangellaceae</taxon>
        <taxon>Jiangella</taxon>
    </lineage>
</organism>
<proteinExistence type="predicted"/>
<dbReference type="Proteomes" id="UP000181980">
    <property type="component" value="Unassembled WGS sequence"/>
</dbReference>
<keyword evidence="1" id="KW-1133">Transmembrane helix</keyword>
<dbReference type="AlphaFoldDB" id="A0A1H5PRV3"/>